<organism evidence="2 3">
    <name type="scientific">Thermoleptolyngbya sichuanensis A183</name>
    <dbReference type="NCBI Taxonomy" id="2737172"/>
    <lineage>
        <taxon>Bacteria</taxon>
        <taxon>Bacillati</taxon>
        <taxon>Cyanobacteriota</taxon>
        <taxon>Cyanophyceae</taxon>
        <taxon>Oculatellales</taxon>
        <taxon>Oculatellaceae</taxon>
        <taxon>Thermoleptolyngbya</taxon>
        <taxon>Thermoleptolyngbya sichuanensis</taxon>
    </lineage>
</organism>
<sequence>MALLATTISLTESASAAAVRIGVFNANTLLANDDGSTGAVGIGFSIDFFGSTYSDLFVNNNGNVTFNAALGTFTPFNLLSTSTPIIAPFFADVDTRGSGSGIVSFGTGTVDGRTAFGVNWPGVGYFSNQTDKLNTFQLVLIDRSDTGAGNFDIEFNYDQIQWETGDASSGDNGLGGFSARVGLVA</sequence>
<dbReference type="KEGG" id="theu:HPC62_13400"/>
<reference evidence="2 3" key="1">
    <citation type="submission" date="2020-05" db="EMBL/GenBank/DDBJ databases">
        <title>Complete genome sequence of of a novel Thermoleptolyngbya strain isolated from hot springs of Ganzi, Sichuan China.</title>
        <authorList>
            <person name="Tang J."/>
            <person name="Daroch M."/>
            <person name="Li L."/>
            <person name="Waleron K."/>
            <person name="Waleron M."/>
            <person name="Waleron M."/>
        </authorList>
    </citation>
    <scope>NUCLEOTIDE SEQUENCE [LARGE SCALE GENOMIC DNA]</scope>
    <source>
        <strain evidence="2 3">PKUAC-SCTA183</strain>
    </source>
</reference>
<evidence type="ECO:0000313" key="3">
    <source>
        <dbReference type="Proteomes" id="UP000505210"/>
    </source>
</evidence>
<dbReference type="EMBL" id="CP053661">
    <property type="protein sequence ID" value="QKD84949.1"/>
    <property type="molecule type" value="Genomic_DNA"/>
</dbReference>
<protein>
    <recommendedName>
        <fullName evidence="1">NIDO domain-containing protein</fullName>
    </recommendedName>
</protein>
<proteinExistence type="predicted"/>
<dbReference type="PANTHER" id="PTHR13802">
    <property type="entry name" value="MUCIN 4-RELATED"/>
    <property type="match status" value="1"/>
</dbReference>
<dbReference type="InterPro" id="IPR003886">
    <property type="entry name" value="NIDO_dom"/>
</dbReference>
<evidence type="ECO:0000313" key="2">
    <source>
        <dbReference type="EMBL" id="QKD84949.1"/>
    </source>
</evidence>
<evidence type="ECO:0000259" key="1">
    <source>
        <dbReference type="Pfam" id="PF06119"/>
    </source>
</evidence>
<dbReference type="PANTHER" id="PTHR13802:SF59">
    <property type="entry name" value="SUSHI DOMAIN-CONTAINING PROTEIN 2"/>
    <property type="match status" value="1"/>
</dbReference>
<feature type="domain" description="NIDO" evidence="1">
    <location>
        <begin position="55"/>
        <end position="182"/>
    </location>
</feature>
<dbReference type="InterPro" id="IPR051495">
    <property type="entry name" value="Epithelial_Barrier/Signaling"/>
</dbReference>
<dbReference type="AlphaFoldDB" id="A0A6M8BCB9"/>
<dbReference type="Proteomes" id="UP000505210">
    <property type="component" value="Chromosome"/>
</dbReference>
<dbReference type="GO" id="GO:0007160">
    <property type="term" value="P:cell-matrix adhesion"/>
    <property type="evidence" value="ECO:0007669"/>
    <property type="project" value="InterPro"/>
</dbReference>
<accession>A0A6M8BCB9</accession>
<gene>
    <name evidence="2" type="ORF">HPC62_13400</name>
</gene>
<dbReference type="Pfam" id="PF06119">
    <property type="entry name" value="NIDO"/>
    <property type="match status" value="1"/>
</dbReference>
<keyword evidence="3" id="KW-1185">Reference proteome</keyword>
<name>A0A6M8BCB9_9CYAN</name>